<reference evidence="2" key="1">
    <citation type="journal article" date="2019" name="Int. J. Syst. Evol. Microbiol.">
        <title>The Global Catalogue of Microorganisms (GCM) 10K type strain sequencing project: providing services to taxonomists for standard genome sequencing and annotation.</title>
        <authorList>
            <consortium name="The Broad Institute Genomics Platform"/>
            <consortium name="The Broad Institute Genome Sequencing Center for Infectious Disease"/>
            <person name="Wu L."/>
            <person name="Ma J."/>
        </authorList>
    </citation>
    <scope>NUCLEOTIDE SEQUENCE [LARGE SCALE GENOMIC DNA]</scope>
    <source>
        <strain evidence="2">KCTC 42082</strain>
    </source>
</reference>
<evidence type="ECO:0000313" key="2">
    <source>
        <dbReference type="Proteomes" id="UP000604243"/>
    </source>
</evidence>
<dbReference type="EMBL" id="BMZM01000001">
    <property type="protein sequence ID" value="GHC16208.1"/>
    <property type="molecule type" value="Genomic_DNA"/>
</dbReference>
<proteinExistence type="predicted"/>
<name>A0ABQ3FAT7_9GAMM</name>
<sequence>MKNSAGADTEQSSGDVNLSKIDRKDIEISIAKSAMSDSPGRVKWNYINSDMLRHISMKWKFALYVTR</sequence>
<gene>
    <name evidence="1" type="ORF">GCM10010082_03720</name>
</gene>
<comment type="caution">
    <text evidence="1">The sequence shown here is derived from an EMBL/GenBank/DDBJ whole genome shotgun (WGS) entry which is preliminary data.</text>
</comment>
<organism evidence="1 2">
    <name type="scientific">Kushneria pakistanensis</name>
    <dbReference type="NCBI Taxonomy" id="1508770"/>
    <lineage>
        <taxon>Bacteria</taxon>
        <taxon>Pseudomonadati</taxon>
        <taxon>Pseudomonadota</taxon>
        <taxon>Gammaproteobacteria</taxon>
        <taxon>Oceanospirillales</taxon>
        <taxon>Halomonadaceae</taxon>
        <taxon>Kushneria</taxon>
    </lineage>
</organism>
<keyword evidence="2" id="KW-1185">Reference proteome</keyword>
<dbReference type="Proteomes" id="UP000604243">
    <property type="component" value="Unassembled WGS sequence"/>
</dbReference>
<accession>A0ABQ3FAT7</accession>
<evidence type="ECO:0000313" key="1">
    <source>
        <dbReference type="EMBL" id="GHC16208.1"/>
    </source>
</evidence>
<protein>
    <submittedName>
        <fullName evidence="1">Uncharacterized protein</fullName>
    </submittedName>
</protein>